<dbReference type="AlphaFoldDB" id="G0IYR7"/>
<dbReference type="Proteomes" id="UP000001635">
    <property type="component" value="Chromosome"/>
</dbReference>
<proteinExistence type="predicted"/>
<dbReference type="KEGG" id="cmr:Cycma_3530"/>
<accession>G0IYR7</accession>
<gene>
    <name evidence="1" type="ordered locus">Cycma_3530</name>
</gene>
<evidence type="ECO:0000313" key="2">
    <source>
        <dbReference type="Proteomes" id="UP000001635"/>
    </source>
</evidence>
<protein>
    <submittedName>
        <fullName evidence="1">Uncharacterized protein</fullName>
    </submittedName>
</protein>
<evidence type="ECO:0000313" key="1">
    <source>
        <dbReference type="EMBL" id="AEL27250.1"/>
    </source>
</evidence>
<dbReference type="HOGENOM" id="CLU_3373339_0_0_10"/>
<name>G0IYR7_CYCMS</name>
<organism evidence="1 2">
    <name type="scientific">Cyclobacterium marinum (strain ATCC 25205 / DSM 745 / LMG 13164 / NCIMB 1802)</name>
    <name type="common">Flectobacillus marinus</name>
    <dbReference type="NCBI Taxonomy" id="880070"/>
    <lineage>
        <taxon>Bacteria</taxon>
        <taxon>Pseudomonadati</taxon>
        <taxon>Bacteroidota</taxon>
        <taxon>Cytophagia</taxon>
        <taxon>Cytophagales</taxon>
        <taxon>Cyclobacteriaceae</taxon>
        <taxon>Cyclobacterium</taxon>
    </lineage>
</organism>
<reference evidence="2" key="1">
    <citation type="submission" date="2011-07" db="EMBL/GenBank/DDBJ databases">
        <title>The complete genome of Cyclobacterium marinum DSM 745.</title>
        <authorList>
            <person name="Lucas S."/>
            <person name="Han J."/>
            <person name="Lapidus A."/>
            <person name="Bruce D."/>
            <person name="Goodwin L."/>
            <person name="Pitluck S."/>
            <person name="Peters L."/>
            <person name="Kyrpides N."/>
            <person name="Mavromatis K."/>
            <person name="Ivanova N."/>
            <person name="Ovchinnikova G."/>
            <person name="Chertkov O."/>
            <person name="Detter J.C."/>
            <person name="Tapia R."/>
            <person name="Han C."/>
            <person name="Land M."/>
            <person name="Hauser L."/>
            <person name="Markowitz V."/>
            <person name="Cheng J.-F."/>
            <person name="Hugenholtz P."/>
            <person name="Woyke T."/>
            <person name="Wu D."/>
            <person name="Tindall B."/>
            <person name="Schuetze A."/>
            <person name="Brambilla E."/>
            <person name="Klenk H.-P."/>
            <person name="Eisen J.A."/>
        </authorList>
    </citation>
    <scope>NUCLEOTIDE SEQUENCE [LARGE SCALE GENOMIC DNA]</scope>
    <source>
        <strain evidence="2">ATCC 25205 / DSM 745 / LMG 13164 / NCIMB 1802</strain>
    </source>
</reference>
<keyword evidence="2" id="KW-1185">Reference proteome</keyword>
<sequence length="34" mass="3943">MTGLDLKPSYEYINDLNFTHPKSKLKVGVLIFIF</sequence>
<dbReference type="STRING" id="880070.Cycma_3530"/>
<dbReference type="EMBL" id="CP002955">
    <property type="protein sequence ID" value="AEL27250.1"/>
    <property type="molecule type" value="Genomic_DNA"/>
</dbReference>